<dbReference type="InterPro" id="IPR037523">
    <property type="entry name" value="VOC_core"/>
</dbReference>
<dbReference type="CDD" id="cd06587">
    <property type="entry name" value="VOC"/>
    <property type="match status" value="1"/>
</dbReference>
<dbReference type="Proteomes" id="UP000183995">
    <property type="component" value="Unassembled WGS sequence"/>
</dbReference>
<proteinExistence type="predicted"/>
<reference evidence="3 4" key="1">
    <citation type="submission" date="2016-11" db="EMBL/GenBank/DDBJ databases">
        <authorList>
            <person name="Jaros S."/>
            <person name="Januszkiewicz K."/>
            <person name="Wedrychowicz H."/>
        </authorList>
    </citation>
    <scope>NUCLEOTIDE SEQUENCE [LARGE SCALE GENOMIC DNA]</scope>
    <source>
        <strain evidence="3 4">DSM 10068</strain>
    </source>
</reference>
<dbReference type="STRING" id="1123282.SAMN02745823_02607"/>
<keyword evidence="4" id="KW-1185">Reference proteome</keyword>
<accession>A0A1M5YL18</accession>
<protein>
    <submittedName>
        <fullName evidence="3">Catechol 2,3-dioxygenase</fullName>
    </submittedName>
</protein>
<dbReference type="GO" id="GO:0046872">
    <property type="term" value="F:metal ion binding"/>
    <property type="evidence" value="ECO:0007669"/>
    <property type="project" value="UniProtKB-KW"/>
</dbReference>
<gene>
    <name evidence="3" type="ORF">SAMN02745823_02607</name>
</gene>
<dbReference type="InterPro" id="IPR029068">
    <property type="entry name" value="Glyas_Bleomycin-R_OHBP_Dase"/>
</dbReference>
<keyword evidence="3" id="KW-0223">Dioxygenase</keyword>
<keyword evidence="3" id="KW-0560">Oxidoreductase</keyword>
<dbReference type="GO" id="GO:0051213">
    <property type="term" value="F:dioxygenase activity"/>
    <property type="evidence" value="ECO:0007669"/>
    <property type="project" value="UniProtKB-KW"/>
</dbReference>
<name>A0A1M5YL18_9FIRM</name>
<evidence type="ECO:0000256" key="1">
    <source>
        <dbReference type="ARBA" id="ARBA00022723"/>
    </source>
</evidence>
<dbReference type="Gene3D" id="3.10.180.10">
    <property type="entry name" value="2,3-Dihydroxybiphenyl 1,2-Dioxygenase, domain 1"/>
    <property type="match status" value="2"/>
</dbReference>
<evidence type="ECO:0000313" key="3">
    <source>
        <dbReference type="EMBL" id="SHI12692.1"/>
    </source>
</evidence>
<evidence type="ECO:0000313" key="4">
    <source>
        <dbReference type="Proteomes" id="UP000183995"/>
    </source>
</evidence>
<dbReference type="GO" id="GO:0004493">
    <property type="term" value="F:methylmalonyl-CoA epimerase activity"/>
    <property type="evidence" value="ECO:0007669"/>
    <property type="project" value="TreeGrafter"/>
</dbReference>
<sequence>MEPIISGIQQVGIGVADLGAARSWYGRVLGFDIPIFDDPGVADRMQRYTGGQPQSRHAILAVNLQGGGGLEIWQYTSRTPRPPAFEVRAGDLGIFLLRIKTPYVEKAYLQLKKHNADILGGIVETPEGVRALCLRDLYGNLIRLEESDALFTKTPALNGGVIGASVGVSNMEKSVRFYREILGYDKVLYDGTGAFPDMHPLPGGAGVFRRVLLGHSKPREGAFAKMLGASTIELVQCLDRTPGKIFENRCWGDPGYIQICYDIRGMSALKALCAEKGHPFTVESNPETAEKNDTFDMGEASGIFSYAEDPDGTLIEFVETHRLPIMKKLGWYLDLRKRDPKKPLPDWMLKTLRWNRKK</sequence>
<dbReference type="EMBL" id="FQXV01000009">
    <property type="protein sequence ID" value="SHI12692.1"/>
    <property type="molecule type" value="Genomic_DNA"/>
</dbReference>
<dbReference type="RefSeq" id="WP_073079708.1">
    <property type="nucleotide sequence ID" value="NZ_FQXV01000009.1"/>
</dbReference>
<dbReference type="InterPro" id="IPR051785">
    <property type="entry name" value="MMCE/EMCE_epimerase"/>
</dbReference>
<dbReference type="GO" id="GO:0046491">
    <property type="term" value="P:L-methylmalonyl-CoA metabolic process"/>
    <property type="evidence" value="ECO:0007669"/>
    <property type="project" value="TreeGrafter"/>
</dbReference>
<dbReference type="AlphaFoldDB" id="A0A1M5YL18"/>
<dbReference type="PROSITE" id="PS51819">
    <property type="entry name" value="VOC"/>
    <property type="match status" value="2"/>
</dbReference>
<dbReference type="PANTHER" id="PTHR43048:SF3">
    <property type="entry name" value="METHYLMALONYL-COA EPIMERASE, MITOCHONDRIAL"/>
    <property type="match status" value="1"/>
</dbReference>
<dbReference type="PANTHER" id="PTHR43048">
    <property type="entry name" value="METHYLMALONYL-COA EPIMERASE"/>
    <property type="match status" value="1"/>
</dbReference>
<keyword evidence="1" id="KW-0479">Metal-binding</keyword>
<feature type="domain" description="VOC" evidence="2">
    <location>
        <begin position="160"/>
        <end position="320"/>
    </location>
</feature>
<dbReference type="Pfam" id="PF00903">
    <property type="entry name" value="Glyoxalase"/>
    <property type="match status" value="1"/>
</dbReference>
<dbReference type="InterPro" id="IPR004360">
    <property type="entry name" value="Glyas_Fos-R_dOase_dom"/>
</dbReference>
<dbReference type="OrthoDB" id="9788468at2"/>
<dbReference type="SUPFAM" id="SSF54593">
    <property type="entry name" value="Glyoxalase/Bleomycin resistance protein/Dihydroxybiphenyl dioxygenase"/>
    <property type="match status" value="2"/>
</dbReference>
<feature type="domain" description="VOC" evidence="2">
    <location>
        <begin position="7"/>
        <end position="147"/>
    </location>
</feature>
<organism evidence="3 4">
    <name type="scientific">Sporobacter termitidis DSM 10068</name>
    <dbReference type="NCBI Taxonomy" id="1123282"/>
    <lineage>
        <taxon>Bacteria</taxon>
        <taxon>Bacillati</taxon>
        <taxon>Bacillota</taxon>
        <taxon>Clostridia</taxon>
        <taxon>Eubacteriales</taxon>
        <taxon>Oscillospiraceae</taxon>
        <taxon>Sporobacter</taxon>
    </lineage>
</organism>
<evidence type="ECO:0000259" key="2">
    <source>
        <dbReference type="PROSITE" id="PS51819"/>
    </source>
</evidence>